<accession>A0A024G3N1</accession>
<sequence length="75" mass="8570">MTANRSHLDDTSNSTIDEPLVRSNDTSSDNHVLITDSQIIFDDKDKRLFMQYIADNFIQLLRSMMDSGKTTDQSD</sequence>
<evidence type="ECO:0000313" key="2">
    <source>
        <dbReference type="EMBL" id="CCI40889.1"/>
    </source>
</evidence>
<comment type="caution">
    <text evidence="2">The sequence shown here is derived from an EMBL/GenBank/DDBJ whole genome shotgun (WGS) entry which is preliminary data.</text>
</comment>
<dbReference type="AlphaFoldDB" id="A0A024G3N1"/>
<feature type="compositionally biased region" description="Basic and acidic residues" evidence="1">
    <location>
        <begin position="1"/>
        <end position="10"/>
    </location>
</feature>
<evidence type="ECO:0000256" key="1">
    <source>
        <dbReference type="SAM" id="MobiDB-lite"/>
    </source>
</evidence>
<name>A0A024G3N1_9STRA</name>
<dbReference type="Proteomes" id="UP000053237">
    <property type="component" value="Unassembled WGS sequence"/>
</dbReference>
<keyword evidence="3" id="KW-1185">Reference proteome</keyword>
<feature type="region of interest" description="Disordered" evidence="1">
    <location>
        <begin position="1"/>
        <end position="28"/>
    </location>
</feature>
<gene>
    <name evidence="2" type="ORF">BN9_016730</name>
</gene>
<dbReference type="EMBL" id="CAIX01000012">
    <property type="protein sequence ID" value="CCI40889.1"/>
    <property type="molecule type" value="Genomic_DNA"/>
</dbReference>
<protein>
    <submittedName>
        <fullName evidence="2">Uncharacterized protein</fullName>
    </submittedName>
</protein>
<reference evidence="2 3" key="1">
    <citation type="submission" date="2012-05" db="EMBL/GenBank/DDBJ databases">
        <title>Recombination and specialization in a pathogen metapopulation.</title>
        <authorList>
            <person name="Gardiner A."/>
            <person name="Kemen E."/>
            <person name="Schultz-Larsen T."/>
            <person name="MacLean D."/>
            <person name="Van Oosterhout C."/>
            <person name="Jones J.D.G."/>
        </authorList>
    </citation>
    <scope>NUCLEOTIDE SEQUENCE [LARGE SCALE GENOMIC DNA]</scope>
    <source>
        <strain evidence="2 3">Ac Nc2</strain>
    </source>
</reference>
<evidence type="ECO:0000313" key="3">
    <source>
        <dbReference type="Proteomes" id="UP000053237"/>
    </source>
</evidence>
<dbReference type="InParanoid" id="A0A024G3N1"/>
<proteinExistence type="predicted"/>
<organism evidence="2 3">
    <name type="scientific">Albugo candida</name>
    <dbReference type="NCBI Taxonomy" id="65357"/>
    <lineage>
        <taxon>Eukaryota</taxon>
        <taxon>Sar</taxon>
        <taxon>Stramenopiles</taxon>
        <taxon>Oomycota</taxon>
        <taxon>Peronosporomycetes</taxon>
        <taxon>Albuginales</taxon>
        <taxon>Albuginaceae</taxon>
        <taxon>Albugo</taxon>
    </lineage>
</organism>